<evidence type="ECO:0000256" key="1">
    <source>
        <dbReference type="SAM" id="MobiDB-lite"/>
    </source>
</evidence>
<dbReference type="InterPro" id="IPR056362">
    <property type="entry name" value="AtuA-like_ferredoxin_dom"/>
</dbReference>
<comment type="caution">
    <text evidence="4">The sequence shown here is derived from an EMBL/GenBank/DDBJ whole genome shotgun (WGS) entry which is preliminary data.</text>
</comment>
<evidence type="ECO:0000259" key="3">
    <source>
        <dbReference type="Pfam" id="PF23544"/>
    </source>
</evidence>
<dbReference type="PANTHER" id="PTHR47585:SF2">
    <property type="entry name" value="DUF1446 DOMAIN PROTEIN (AFU_ORTHOLOGUE AFUA_6G11420)"/>
    <property type="match status" value="1"/>
</dbReference>
<evidence type="ECO:0000313" key="4">
    <source>
        <dbReference type="EMBL" id="KAK5102345.1"/>
    </source>
</evidence>
<proteinExistence type="predicted"/>
<feature type="region of interest" description="Disordered" evidence="1">
    <location>
        <begin position="1"/>
        <end position="38"/>
    </location>
</feature>
<dbReference type="Pfam" id="PF07287">
    <property type="entry name" value="AtuA"/>
    <property type="match status" value="1"/>
</dbReference>
<evidence type="ECO:0008006" key="6">
    <source>
        <dbReference type="Google" id="ProtNLM"/>
    </source>
</evidence>
<accession>A0ABR0KQU2</accession>
<dbReference type="Pfam" id="PF23544">
    <property type="entry name" value="AtuA_ferredoxin"/>
    <property type="match status" value="1"/>
</dbReference>
<keyword evidence="5" id="KW-1185">Reference proteome</keyword>
<feature type="compositionally biased region" description="Low complexity" evidence="1">
    <location>
        <begin position="17"/>
        <end position="28"/>
    </location>
</feature>
<feature type="domain" description="AtuA-like ferredoxin-fold" evidence="3">
    <location>
        <begin position="546"/>
        <end position="644"/>
    </location>
</feature>
<gene>
    <name evidence="4" type="ORF">LTR24_000255</name>
</gene>
<feature type="domain" description="Acyclic terpene utilisation N-terminal" evidence="2">
    <location>
        <begin position="43"/>
        <end position="497"/>
    </location>
</feature>
<dbReference type="PANTHER" id="PTHR47585">
    <property type="match status" value="1"/>
</dbReference>
<dbReference type="Proteomes" id="UP001345013">
    <property type="component" value="Unassembled WGS sequence"/>
</dbReference>
<dbReference type="EMBL" id="JAVRRG010000002">
    <property type="protein sequence ID" value="KAK5102345.1"/>
    <property type="molecule type" value="Genomic_DNA"/>
</dbReference>
<sequence>MSTRSKRQKLQHETAVNGTSSSQSNGTSKMGSLDYSYPPKRPIRIGGASGGFTDRQRSIMSFARDMDVDVIIGDWMSEMTMQWHGAAKTDFVKAGKSDSERAGLYDPSFMGTLSPALPYLQERKVKLAVNAGASDTKMLAELVAKTVQEQGLQLKVAWIQGDEVMDVVNRLLKEGEKFENLCRGGNLEDWDFEPLAAQCYLGGAGIAKALEAGADIVICGRVSDAAGVVGASMWWHGWDRNQDLDQVASSLMAGHLIECSSYVCGGYYSGFKSLFGGCENVGFPIAEIHNDGTFVLSKEPGTGGEMSIGTATSQILYEIQGPRYYGSDVVALLEEVTMEQIGKDQVRVSGVKGDLPPTTTKVGISARGGYQAEFHYYFCGLDLKEKATWTERQIRHSMGKNASRFTRLEFQLVGRCPEDPEDQEAATADFRIFVQARNKDLIGANSMEGFQRWCMENFLQSCPGASIENDLRQSSGKEYFEYWAALLPQSEIPHTVQLLWNGQSIDVPPAANLKDYGTFYDTRQWTYDTPSPADLSSFGPTTRGPLGWIALGRSGDKASDANVGLFVRHDDEWEWLRSLLSVEKMKQLLGREYNGKEVDRFEIPGLKAVHFLLHDHIRGGGWASTSTLDGLAKNVCEYLRAKHVDIPTAFLERGKV</sequence>
<reference evidence="4 5" key="1">
    <citation type="submission" date="2023-08" db="EMBL/GenBank/DDBJ databases">
        <title>Black Yeasts Isolated from many extreme environments.</title>
        <authorList>
            <person name="Coleine C."/>
            <person name="Stajich J.E."/>
            <person name="Selbmann L."/>
        </authorList>
    </citation>
    <scope>NUCLEOTIDE SEQUENCE [LARGE SCALE GENOMIC DNA]</scope>
    <source>
        <strain evidence="4 5">CCFEE 5885</strain>
    </source>
</reference>
<organism evidence="4 5">
    <name type="scientific">Lithohypha guttulata</name>
    <dbReference type="NCBI Taxonomy" id="1690604"/>
    <lineage>
        <taxon>Eukaryota</taxon>
        <taxon>Fungi</taxon>
        <taxon>Dikarya</taxon>
        <taxon>Ascomycota</taxon>
        <taxon>Pezizomycotina</taxon>
        <taxon>Eurotiomycetes</taxon>
        <taxon>Chaetothyriomycetidae</taxon>
        <taxon>Chaetothyriales</taxon>
        <taxon>Trichomeriaceae</taxon>
        <taxon>Lithohypha</taxon>
    </lineage>
</organism>
<dbReference type="InterPro" id="IPR010839">
    <property type="entry name" value="AtuA_N"/>
</dbReference>
<protein>
    <recommendedName>
        <fullName evidence="6">DUF1446-domain-containing protein</fullName>
    </recommendedName>
</protein>
<name>A0ABR0KQU2_9EURO</name>
<evidence type="ECO:0000259" key="2">
    <source>
        <dbReference type="Pfam" id="PF07287"/>
    </source>
</evidence>
<evidence type="ECO:0000313" key="5">
    <source>
        <dbReference type="Proteomes" id="UP001345013"/>
    </source>
</evidence>